<dbReference type="PANTHER" id="PTHR20275">
    <property type="entry name" value="NAD KINASE"/>
    <property type="match status" value="1"/>
</dbReference>
<organism evidence="1 2">
    <name type="scientific">Halosimplex rubrum</name>
    <dbReference type="NCBI Taxonomy" id="869889"/>
    <lineage>
        <taxon>Archaea</taxon>
        <taxon>Methanobacteriati</taxon>
        <taxon>Methanobacteriota</taxon>
        <taxon>Stenosarchaea group</taxon>
        <taxon>Halobacteria</taxon>
        <taxon>Halobacteriales</taxon>
        <taxon>Haloarculaceae</taxon>
        <taxon>Halosimplex</taxon>
    </lineage>
</organism>
<accession>A0A7D5P2H5</accession>
<proteinExistence type="predicted"/>
<protein>
    <submittedName>
        <fullName evidence="1">NAD(+)/NADH kinase</fullName>
    </submittedName>
</protein>
<dbReference type="Pfam" id="PF20143">
    <property type="entry name" value="NAD_kinase_C"/>
    <property type="match status" value="1"/>
</dbReference>
<dbReference type="Gene3D" id="2.60.200.30">
    <property type="entry name" value="Probable inorganic polyphosphate/atp-NAD kinase, domain 2"/>
    <property type="match status" value="1"/>
</dbReference>
<dbReference type="InterPro" id="IPR017438">
    <property type="entry name" value="ATP-NAD_kinase_N"/>
</dbReference>
<dbReference type="GO" id="GO:0019674">
    <property type="term" value="P:NAD+ metabolic process"/>
    <property type="evidence" value="ECO:0007669"/>
    <property type="project" value="InterPro"/>
</dbReference>
<keyword evidence="2" id="KW-1185">Reference proteome</keyword>
<dbReference type="Proteomes" id="UP000509667">
    <property type="component" value="Chromosome"/>
</dbReference>
<name>A0A7D5P2H5_9EURY</name>
<sequence length="248" mass="25086">MMSDSPVVGVVGADADAVVAAVESAGGRATAGTAKRVVDESEAVVAVGEPALLAVARTGTDDPVLPVAAGASVRSVPREAVATGVADLVAGDYERAPHPLVDVRVGDRTRATALFDLMLVSAEPAQISEYAVERADDRVARFRADGVVVATPAGSSGYASDAGGPVLAPETDAVAVVPVAPFETDIDHWVLPPEGLSVSVERDETAVHLLADDRVVGPVEPHEPVRVTPAGSIAVAVVATGRSPFPPA</sequence>
<dbReference type="InterPro" id="IPR016064">
    <property type="entry name" value="NAD/diacylglycerol_kinase_sf"/>
</dbReference>
<dbReference type="SUPFAM" id="SSF111331">
    <property type="entry name" value="NAD kinase/diacylglycerol kinase-like"/>
    <property type="match status" value="1"/>
</dbReference>
<dbReference type="OrthoDB" id="170401at2157"/>
<dbReference type="InterPro" id="IPR017437">
    <property type="entry name" value="ATP-NAD_kinase_PpnK-typ_C"/>
</dbReference>
<dbReference type="AlphaFoldDB" id="A0A7D5P2H5"/>
<reference evidence="1 2" key="1">
    <citation type="submission" date="2020-07" db="EMBL/GenBank/DDBJ databases">
        <title>Halosimplex pelagicum sp. nov. and Halosimplex rubrum sp. nov., isolated from salted brown alga Laminaria, and emended description of the genus Halosimplex.</title>
        <authorList>
            <person name="Cui H."/>
        </authorList>
    </citation>
    <scope>NUCLEOTIDE SEQUENCE [LARGE SCALE GENOMIC DNA]</scope>
    <source>
        <strain evidence="1 2">R27</strain>
    </source>
</reference>
<gene>
    <name evidence="1" type="ORF">HZS55_19385</name>
</gene>
<dbReference type="GO" id="GO:0003951">
    <property type="term" value="F:NAD+ kinase activity"/>
    <property type="evidence" value="ECO:0007669"/>
    <property type="project" value="InterPro"/>
</dbReference>
<evidence type="ECO:0000313" key="2">
    <source>
        <dbReference type="Proteomes" id="UP000509667"/>
    </source>
</evidence>
<dbReference type="Gene3D" id="3.40.50.10330">
    <property type="entry name" value="Probable inorganic polyphosphate/atp-NAD kinase, domain 1"/>
    <property type="match status" value="1"/>
</dbReference>
<evidence type="ECO:0000313" key="1">
    <source>
        <dbReference type="EMBL" id="QLH79323.1"/>
    </source>
</evidence>
<keyword evidence="1" id="KW-0808">Transferase</keyword>
<keyword evidence="1" id="KW-0418">Kinase</keyword>
<dbReference type="PANTHER" id="PTHR20275:SF43">
    <property type="entry name" value="BIFUNCTIONAL NADP PHOSPHATASE_NAD KINASE"/>
    <property type="match status" value="1"/>
</dbReference>
<dbReference type="KEGG" id="hrr:HZS55_19385"/>
<dbReference type="EMBL" id="CP058910">
    <property type="protein sequence ID" value="QLH79323.1"/>
    <property type="molecule type" value="Genomic_DNA"/>
</dbReference>
<dbReference type="GO" id="GO:0006741">
    <property type="term" value="P:NADP+ biosynthetic process"/>
    <property type="evidence" value="ECO:0007669"/>
    <property type="project" value="TreeGrafter"/>
</dbReference>